<reference evidence="5" key="1">
    <citation type="submission" date="2023-09" db="UniProtKB">
        <authorList>
            <consortium name="Ensembl"/>
        </authorList>
    </citation>
    <scope>IDENTIFICATION</scope>
</reference>
<dbReference type="Pfam" id="PF07686">
    <property type="entry name" value="V-set"/>
    <property type="match status" value="1"/>
</dbReference>
<sequence length="288" mass="31771">MQISRAPWPLTWAVLQLAWWPGWLLESPSRPWSPLTFSPARLTVSEGADAIFTCSFSNWSEHHVLNWYRLSPSNQTEKLAAFLKGRSEPGPDPRFQVAQLPNGHDFHMIITATKRNDSGIYLCGAIFLPPWTKIKESPGAELTVTERVPETPTVHPSPSPRPTGQFQGLVVGVTSVLVGIPVLLLLAWVLTSLYSRNMPETGRPRSKEQPLKEDPSAVPVFTVAYGELDFQCREKTSEPPAPCIHTEYATIVFPTGLGASNPGRRGSADGPQGPRPVKHEDGHCSWPL</sequence>
<dbReference type="InterPro" id="IPR013106">
    <property type="entry name" value="Ig_V-set"/>
</dbReference>
<dbReference type="Proteomes" id="UP001732720">
    <property type="component" value="Chromosome 4"/>
</dbReference>
<dbReference type="InterPro" id="IPR013783">
    <property type="entry name" value="Ig-like_fold"/>
</dbReference>
<evidence type="ECO:0000256" key="1">
    <source>
        <dbReference type="SAM" id="MobiDB-lite"/>
    </source>
</evidence>
<dbReference type="GeneID" id="109682463"/>
<dbReference type="SMART" id="SM00406">
    <property type="entry name" value="IGv"/>
    <property type="match status" value="1"/>
</dbReference>
<feature type="compositionally biased region" description="Basic and acidic residues" evidence="1">
    <location>
        <begin position="277"/>
        <end position="288"/>
    </location>
</feature>
<feature type="region of interest" description="Disordered" evidence="1">
    <location>
        <begin position="255"/>
        <end position="288"/>
    </location>
</feature>
<dbReference type="AlphaFoldDB" id="A0A8B7U0W4"/>
<dbReference type="InterPro" id="IPR042379">
    <property type="entry name" value="PDCD1"/>
</dbReference>
<feature type="chain" id="PRO_5044664965" evidence="3">
    <location>
        <begin position="25"/>
        <end position="288"/>
    </location>
</feature>
<evidence type="ECO:0000313" key="6">
    <source>
        <dbReference type="Proteomes" id="UP001732720"/>
    </source>
</evidence>
<dbReference type="RefSeq" id="XP_020013289.1">
    <property type="nucleotide sequence ID" value="XM_020157700.1"/>
</dbReference>
<dbReference type="Gene3D" id="2.60.40.10">
    <property type="entry name" value="Immunoglobulins"/>
    <property type="match status" value="1"/>
</dbReference>
<dbReference type="CDD" id="cd16088">
    <property type="entry name" value="IgV_PD1"/>
    <property type="match status" value="1"/>
</dbReference>
<feature type="signal peptide" evidence="3">
    <location>
        <begin position="1"/>
        <end position="24"/>
    </location>
</feature>
<keyword evidence="2" id="KW-1133">Transmembrane helix</keyword>
<dbReference type="PROSITE" id="PS50835">
    <property type="entry name" value="IG_LIKE"/>
    <property type="match status" value="1"/>
</dbReference>
<name>A0A8B7U0W4_CASCN</name>
<evidence type="ECO:0000256" key="2">
    <source>
        <dbReference type="SAM" id="Phobius"/>
    </source>
</evidence>
<keyword evidence="2" id="KW-0472">Membrane</keyword>
<feature type="transmembrane region" description="Helical" evidence="2">
    <location>
        <begin position="166"/>
        <end position="190"/>
    </location>
</feature>
<dbReference type="KEGG" id="ccan:109682463"/>
<dbReference type="OrthoDB" id="9940233at2759"/>
<accession>A0A8B7U0W4</accession>
<keyword evidence="2" id="KW-0812">Transmembrane</keyword>
<reference evidence="7" key="2">
    <citation type="submission" date="2025-04" db="UniProtKB">
        <authorList>
            <consortium name="RefSeq"/>
        </authorList>
    </citation>
    <scope>IDENTIFICATION</scope>
    <source>
        <tissue evidence="7">Leukocyte</tissue>
    </source>
</reference>
<dbReference type="PANTHER" id="PTHR15264:SF2">
    <property type="entry name" value="PROGRAMMED CELL DEATH PROTEIN 1"/>
    <property type="match status" value="1"/>
</dbReference>
<dbReference type="GO" id="GO:0050777">
    <property type="term" value="P:negative regulation of immune response"/>
    <property type="evidence" value="ECO:0007669"/>
    <property type="project" value="InterPro"/>
</dbReference>
<keyword evidence="3" id="KW-0732">Signal</keyword>
<evidence type="ECO:0000313" key="5">
    <source>
        <dbReference type="Ensembl" id="ENSCCNP00000009698.1"/>
    </source>
</evidence>
<dbReference type="GO" id="GO:0070234">
    <property type="term" value="P:positive regulation of T cell apoptotic process"/>
    <property type="evidence" value="ECO:0007669"/>
    <property type="project" value="TreeGrafter"/>
</dbReference>
<evidence type="ECO:0000313" key="7">
    <source>
        <dbReference type="RefSeq" id="XP_020013289.1"/>
    </source>
</evidence>
<protein>
    <submittedName>
        <fullName evidence="7">Programmed cell death protein 1</fullName>
    </submittedName>
</protein>
<dbReference type="Ensembl" id="ENSCCNT00000012778.1">
    <property type="protein sequence ID" value="ENSCCNP00000009698.1"/>
    <property type="gene ID" value="ENSCCNG00000010242.1"/>
</dbReference>
<gene>
    <name evidence="5 7" type="primary">Pdcd1</name>
</gene>
<evidence type="ECO:0000256" key="3">
    <source>
        <dbReference type="SAM" id="SignalP"/>
    </source>
</evidence>
<feature type="domain" description="Ig-like" evidence="4">
    <location>
        <begin position="28"/>
        <end position="123"/>
    </location>
</feature>
<dbReference type="InterPro" id="IPR007110">
    <property type="entry name" value="Ig-like_dom"/>
</dbReference>
<keyword evidence="6" id="KW-1185">Reference proteome</keyword>
<dbReference type="GO" id="GO:0009897">
    <property type="term" value="C:external side of plasma membrane"/>
    <property type="evidence" value="ECO:0007669"/>
    <property type="project" value="TreeGrafter"/>
</dbReference>
<dbReference type="SUPFAM" id="SSF48726">
    <property type="entry name" value="Immunoglobulin"/>
    <property type="match status" value="1"/>
</dbReference>
<dbReference type="InterPro" id="IPR003599">
    <property type="entry name" value="Ig_sub"/>
</dbReference>
<proteinExistence type="predicted"/>
<dbReference type="PANTHER" id="PTHR15264">
    <property type="entry name" value="PROGRAMMED CELL DEATH PROTEIN 1"/>
    <property type="match status" value="1"/>
</dbReference>
<evidence type="ECO:0000259" key="4">
    <source>
        <dbReference type="PROSITE" id="PS50835"/>
    </source>
</evidence>
<dbReference type="InterPro" id="IPR036179">
    <property type="entry name" value="Ig-like_dom_sf"/>
</dbReference>
<organism evidence="7">
    <name type="scientific">Castor canadensis</name>
    <name type="common">American beaver</name>
    <dbReference type="NCBI Taxonomy" id="51338"/>
    <lineage>
        <taxon>Eukaryota</taxon>
        <taxon>Metazoa</taxon>
        <taxon>Chordata</taxon>
        <taxon>Craniata</taxon>
        <taxon>Vertebrata</taxon>
        <taxon>Euteleostomi</taxon>
        <taxon>Mammalia</taxon>
        <taxon>Eutheria</taxon>
        <taxon>Euarchontoglires</taxon>
        <taxon>Glires</taxon>
        <taxon>Rodentia</taxon>
        <taxon>Castorimorpha</taxon>
        <taxon>Castoridae</taxon>
        <taxon>Castor</taxon>
    </lineage>
</organism>
<dbReference type="SMART" id="SM00409">
    <property type="entry name" value="IG"/>
    <property type="match status" value="1"/>
</dbReference>
<dbReference type="CTD" id="5133"/>